<evidence type="ECO:0000313" key="2">
    <source>
        <dbReference type="Proteomes" id="UP000199632"/>
    </source>
</evidence>
<name>A0A1H3PBT1_9ACTN</name>
<keyword evidence="2" id="KW-1185">Reference proteome</keyword>
<proteinExistence type="predicted"/>
<gene>
    <name evidence="1" type="ORF">SAMN05421684_2761</name>
</gene>
<accession>A0A1H3PBT1</accession>
<sequence>MIGAMSEHELAGVWRRVVRGDSKSWVVFAHGTCVVLPAPGAADDLAQRATDILREYGPVHAGSPAGDFGTITLDPGPGWVVWGHHNDVLTYVGPDEVTDGTDLVVGLHGRSKRDRDGHDLAVVHVEDKRG</sequence>
<organism evidence="1 2">
    <name type="scientific">Asanoa ishikariensis</name>
    <dbReference type="NCBI Taxonomy" id="137265"/>
    <lineage>
        <taxon>Bacteria</taxon>
        <taxon>Bacillati</taxon>
        <taxon>Actinomycetota</taxon>
        <taxon>Actinomycetes</taxon>
        <taxon>Micromonosporales</taxon>
        <taxon>Micromonosporaceae</taxon>
        <taxon>Asanoa</taxon>
    </lineage>
</organism>
<reference evidence="2" key="1">
    <citation type="submission" date="2016-10" db="EMBL/GenBank/DDBJ databases">
        <authorList>
            <person name="Varghese N."/>
            <person name="Submissions S."/>
        </authorList>
    </citation>
    <scope>NUCLEOTIDE SEQUENCE [LARGE SCALE GENOMIC DNA]</scope>
    <source>
        <strain evidence="2">DSM 44718</strain>
    </source>
</reference>
<dbReference type="Proteomes" id="UP000199632">
    <property type="component" value="Unassembled WGS sequence"/>
</dbReference>
<dbReference type="EMBL" id="FNQB01000001">
    <property type="protein sequence ID" value="SDY98594.1"/>
    <property type="molecule type" value="Genomic_DNA"/>
</dbReference>
<evidence type="ECO:0000313" key="1">
    <source>
        <dbReference type="EMBL" id="SDY98594.1"/>
    </source>
</evidence>
<dbReference type="STRING" id="137265.SAMN05421684_2761"/>
<protein>
    <submittedName>
        <fullName evidence="1">Uncharacterized protein</fullName>
    </submittedName>
</protein>
<dbReference type="AlphaFoldDB" id="A0A1H3PBT1"/>